<dbReference type="AlphaFoldDB" id="A0A4C1T9V1"/>
<dbReference type="Proteomes" id="UP000299102">
    <property type="component" value="Unassembled WGS sequence"/>
</dbReference>
<organism evidence="1 2">
    <name type="scientific">Eumeta variegata</name>
    <name type="common">Bagworm moth</name>
    <name type="synonym">Eumeta japonica</name>
    <dbReference type="NCBI Taxonomy" id="151549"/>
    <lineage>
        <taxon>Eukaryota</taxon>
        <taxon>Metazoa</taxon>
        <taxon>Ecdysozoa</taxon>
        <taxon>Arthropoda</taxon>
        <taxon>Hexapoda</taxon>
        <taxon>Insecta</taxon>
        <taxon>Pterygota</taxon>
        <taxon>Neoptera</taxon>
        <taxon>Endopterygota</taxon>
        <taxon>Lepidoptera</taxon>
        <taxon>Glossata</taxon>
        <taxon>Ditrysia</taxon>
        <taxon>Tineoidea</taxon>
        <taxon>Psychidae</taxon>
        <taxon>Oiketicinae</taxon>
        <taxon>Eumeta</taxon>
    </lineage>
</organism>
<accession>A0A4C1T9V1</accession>
<proteinExistence type="predicted"/>
<name>A0A4C1T9V1_EUMVA</name>
<sequence>MQEIVPRNKIACTCRTRSRATPWLLAPSRSSPATRDIYLRVDLNYTEQTDVCPARLTAIAQVRANKAASDVDFHPVSDMAHYPCITPPSIQFSPTRCYILTQEASHSLVTSLRLRVSIGDYDALLNLVPRMLLSQENPIKSKIMSLDYVELKLIIFGDMDSKN</sequence>
<dbReference type="EMBL" id="BGZK01000045">
    <property type="protein sequence ID" value="GBP11222.1"/>
    <property type="molecule type" value="Genomic_DNA"/>
</dbReference>
<protein>
    <submittedName>
        <fullName evidence="1">Uncharacterized protein</fullName>
    </submittedName>
</protein>
<evidence type="ECO:0000313" key="1">
    <source>
        <dbReference type="EMBL" id="GBP11222.1"/>
    </source>
</evidence>
<keyword evidence="2" id="KW-1185">Reference proteome</keyword>
<comment type="caution">
    <text evidence="1">The sequence shown here is derived from an EMBL/GenBank/DDBJ whole genome shotgun (WGS) entry which is preliminary data.</text>
</comment>
<reference evidence="1 2" key="1">
    <citation type="journal article" date="2019" name="Commun. Biol.">
        <title>The bagworm genome reveals a unique fibroin gene that provides high tensile strength.</title>
        <authorList>
            <person name="Kono N."/>
            <person name="Nakamura H."/>
            <person name="Ohtoshi R."/>
            <person name="Tomita M."/>
            <person name="Numata K."/>
            <person name="Arakawa K."/>
        </authorList>
    </citation>
    <scope>NUCLEOTIDE SEQUENCE [LARGE SCALE GENOMIC DNA]</scope>
</reference>
<evidence type="ECO:0000313" key="2">
    <source>
        <dbReference type="Proteomes" id="UP000299102"/>
    </source>
</evidence>
<gene>
    <name evidence="1" type="ORF">EVAR_6040_1</name>
</gene>